<keyword evidence="4" id="KW-1185">Reference proteome</keyword>
<dbReference type="Proteomes" id="UP000267096">
    <property type="component" value="Unassembled WGS sequence"/>
</dbReference>
<evidence type="ECO:0000313" key="4">
    <source>
        <dbReference type="Proteomes" id="UP000267096"/>
    </source>
</evidence>
<dbReference type="PANTHER" id="PTHR31327">
    <property type="entry name" value="SPERM MEIOSIS PDZ DOMAIN CONTAINING PROTEINS-RELATED"/>
    <property type="match status" value="1"/>
</dbReference>
<feature type="domain" description="PDZ" evidence="2">
    <location>
        <begin position="1"/>
        <end position="58"/>
    </location>
</feature>
<proteinExistence type="predicted"/>
<name>A0A3P6RTV3_ANISI</name>
<dbReference type="InterPro" id="IPR036034">
    <property type="entry name" value="PDZ_sf"/>
</dbReference>
<dbReference type="EMBL" id="UYRR01031235">
    <property type="protein sequence ID" value="VDK47974.1"/>
    <property type="molecule type" value="Genomic_DNA"/>
</dbReference>
<dbReference type="Gene3D" id="2.30.42.10">
    <property type="match status" value="1"/>
</dbReference>
<protein>
    <recommendedName>
        <fullName evidence="2">PDZ domain-containing protein</fullName>
    </recommendedName>
</protein>
<reference evidence="3 4" key="1">
    <citation type="submission" date="2018-11" db="EMBL/GenBank/DDBJ databases">
        <authorList>
            <consortium name="Pathogen Informatics"/>
        </authorList>
    </citation>
    <scope>NUCLEOTIDE SEQUENCE [LARGE SCALE GENOMIC DNA]</scope>
</reference>
<organism evidence="3 4">
    <name type="scientific">Anisakis simplex</name>
    <name type="common">Herring worm</name>
    <dbReference type="NCBI Taxonomy" id="6269"/>
    <lineage>
        <taxon>Eukaryota</taxon>
        <taxon>Metazoa</taxon>
        <taxon>Ecdysozoa</taxon>
        <taxon>Nematoda</taxon>
        <taxon>Chromadorea</taxon>
        <taxon>Rhabditida</taxon>
        <taxon>Spirurina</taxon>
        <taxon>Ascaridomorpha</taxon>
        <taxon>Ascaridoidea</taxon>
        <taxon>Anisakidae</taxon>
        <taxon>Anisakis</taxon>
        <taxon>Anisakis simplex complex</taxon>
    </lineage>
</organism>
<feature type="region of interest" description="Disordered" evidence="1">
    <location>
        <begin position="143"/>
        <end position="169"/>
    </location>
</feature>
<dbReference type="InterPro" id="IPR001478">
    <property type="entry name" value="PDZ"/>
</dbReference>
<dbReference type="OrthoDB" id="5861836at2759"/>
<evidence type="ECO:0000313" key="3">
    <source>
        <dbReference type="EMBL" id="VDK47974.1"/>
    </source>
</evidence>
<dbReference type="AlphaFoldDB" id="A0A3P6RTV3"/>
<evidence type="ECO:0000256" key="1">
    <source>
        <dbReference type="SAM" id="MobiDB-lite"/>
    </source>
</evidence>
<dbReference type="PROSITE" id="PS50106">
    <property type="entry name" value="PDZ"/>
    <property type="match status" value="1"/>
</dbReference>
<evidence type="ECO:0000259" key="2">
    <source>
        <dbReference type="PROSITE" id="PS50106"/>
    </source>
</evidence>
<dbReference type="SUPFAM" id="SSF50156">
    <property type="entry name" value="PDZ domain-like"/>
    <property type="match status" value="1"/>
</dbReference>
<sequence length="169" mass="18546">MGVTIENGVIAVSKLVEASVAEGVLHEGDIIVTINGDAPKSKEDTRSMLVKALKNTGQATLKVSCIFDAERNSDEPSVMLNSDVLEIAKQQQERLLNAKPELEQAAPRGILGHYTQLSEAKEQKRLNVEQDHQSLMIGMDPVDHPLMHVKSDPNQNQQDNSHSDSQKTI</sequence>
<gene>
    <name evidence="3" type="ORF">ASIM_LOCUS12704</name>
</gene>
<accession>A0A3P6RTV3</accession>
<dbReference type="InterPro" id="IPR040264">
    <property type="entry name" value="T15H9.4-like"/>
</dbReference>